<comment type="caution">
    <text evidence="2">The sequence shown here is derived from an EMBL/GenBank/DDBJ whole genome shotgun (WGS) entry which is preliminary data.</text>
</comment>
<feature type="transmembrane region" description="Helical" evidence="1">
    <location>
        <begin position="63"/>
        <end position="87"/>
    </location>
</feature>
<accession>A0A1G2DZ85</accession>
<dbReference type="Proteomes" id="UP000176755">
    <property type="component" value="Unassembled WGS sequence"/>
</dbReference>
<dbReference type="EMBL" id="MHLY01000006">
    <property type="protein sequence ID" value="OGZ18859.1"/>
    <property type="molecule type" value="Genomic_DNA"/>
</dbReference>
<keyword evidence="1" id="KW-0812">Transmembrane</keyword>
<dbReference type="AlphaFoldDB" id="A0A1G2DZ85"/>
<evidence type="ECO:0000313" key="2">
    <source>
        <dbReference type="EMBL" id="OGZ18859.1"/>
    </source>
</evidence>
<evidence type="ECO:0000256" key="1">
    <source>
        <dbReference type="SAM" id="Phobius"/>
    </source>
</evidence>
<feature type="transmembrane region" description="Helical" evidence="1">
    <location>
        <begin position="6"/>
        <end position="30"/>
    </location>
</feature>
<reference evidence="2 3" key="1">
    <citation type="journal article" date="2016" name="Nat. Commun.">
        <title>Thousands of microbial genomes shed light on interconnected biogeochemical processes in an aquifer system.</title>
        <authorList>
            <person name="Anantharaman K."/>
            <person name="Brown C.T."/>
            <person name="Hug L.A."/>
            <person name="Sharon I."/>
            <person name="Castelle C.J."/>
            <person name="Probst A.J."/>
            <person name="Thomas B.C."/>
            <person name="Singh A."/>
            <person name="Wilkins M.J."/>
            <person name="Karaoz U."/>
            <person name="Brodie E.L."/>
            <person name="Williams K.H."/>
            <person name="Hubbard S.S."/>
            <person name="Banfield J.F."/>
        </authorList>
    </citation>
    <scope>NUCLEOTIDE SEQUENCE [LARGE SCALE GENOMIC DNA]</scope>
</reference>
<sequence length="96" mass="11042">MPVWAWILIGIYLLITINIAWDEIELILAYRPHAQKDSYENARDFRQAEIESQRQILIKALKIIGALLGAAAWPLIVIVKVTIHIYFVELNWGGKT</sequence>
<name>A0A1G2DZ85_9BACT</name>
<protein>
    <submittedName>
        <fullName evidence="2">Uncharacterized protein</fullName>
    </submittedName>
</protein>
<gene>
    <name evidence="2" type="ORF">A2175_02385</name>
</gene>
<proteinExistence type="predicted"/>
<evidence type="ECO:0000313" key="3">
    <source>
        <dbReference type="Proteomes" id="UP000176755"/>
    </source>
</evidence>
<keyword evidence="1" id="KW-0472">Membrane</keyword>
<keyword evidence="1" id="KW-1133">Transmembrane helix</keyword>
<organism evidence="2 3">
    <name type="scientific">Candidatus Nealsonbacteria bacterium RBG_13_42_11</name>
    <dbReference type="NCBI Taxonomy" id="1801663"/>
    <lineage>
        <taxon>Bacteria</taxon>
        <taxon>Candidatus Nealsoniibacteriota</taxon>
    </lineage>
</organism>